<keyword evidence="1" id="KW-0472">Membrane</keyword>
<sequence>MGELIYYVAFGAIAFALGYLVFWLWDRKQSAPIIAAIQNGRWLTPVEEEGDAPEPLSPQASFDYAASYASALRGAFASATPAKLERLNALLASHHNLENQLWRDMPMRLREVFKSYGKEYFALLEAVADHSANPVQLYAAFRLATCLPEAPQHVRELGFEIGSNPAIKGLPRKKTAG</sequence>
<accession>A0ABV8UE17</accession>
<organism evidence="2 3">
    <name type="scientific">Kordiimonas lipolytica</name>
    <dbReference type="NCBI Taxonomy" id="1662421"/>
    <lineage>
        <taxon>Bacteria</taxon>
        <taxon>Pseudomonadati</taxon>
        <taxon>Pseudomonadota</taxon>
        <taxon>Alphaproteobacteria</taxon>
        <taxon>Kordiimonadales</taxon>
        <taxon>Kordiimonadaceae</taxon>
        <taxon>Kordiimonas</taxon>
    </lineage>
</organism>
<dbReference type="RefSeq" id="WP_068146398.1">
    <property type="nucleotide sequence ID" value="NZ_JBHSCR010000017.1"/>
</dbReference>
<feature type="transmembrane region" description="Helical" evidence="1">
    <location>
        <begin position="6"/>
        <end position="25"/>
    </location>
</feature>
<dbReference type="Proteomes" id="UP001595776">
    <property type="component" value="Unassembled WGS sequence"/>
</dbReference>
<comment type="caution">
    <text evidence="2">The sequence shown here is derived from an EMBL/GenBank/DDBJ whole genome shotgun (WGS) entry which is preliminary data.</text>
</comment>
<proteinExistence type="predicted"/>
<reference evidence="3" key="1">
    <citation type="journal article" date="2019" name="Int. J. Syst. Evol. Microbiol.">
        <title>The Global Catalogue of Microorganisms (GCM) 10K type strain sequencing project: providing services to taxonomists for standard genome sequencing and annotation.</title>
        <authorList>
            <consortium name="The Broad Institute Genomics Platform"/>
            <consortium name="The Broad Institute Genome Sequencing Center for Infectious Disease"/>
            <person name="Wu L."/>
            <person name="Ma J."/>
        </authorList>
    </citation>
    <scope>NUCLEOTIDE SEQUENCE [LARGE SCALE GENOMIC DNA]</scope>
    <source>
        <strain evidence="3">CGMCC 1.15304</strain>
    </source>
</reference>
<name>A0ABV8UE17_9PROT</name>
<keyword evidence="3" id="KW-1185">Reference proteome</keyword>
<evidence type="ECO:0000256" key="1">
    <source>
        <dbReference type="SAM" id="Phobius"/>
    </source>
</evidence>
<keyword evidence="1" id="KW-1133">Transmembrane helix</keyword>
<evidence type="ECO:0000313" key="3">
    <source>
        <dbReference type="Proteomes" id="UP001595776"/>
    </source>
</evidence>
<gene>
    <name evidence="2" type="ORF">ACFO5Q_16225</name>
</gene>
<evidence type="ECO:0000313" key="2">
    <source>
        <dbReference type="EMBL" id="MFC4349400.1"/>
    </source>
</evidence>
<protein>
    <submittedName>
        <fullName evidence="2">Uncharacterized protein</fullName>
    </submittedName>
</protein>
<dbReference type="EMBL" id="JBHSCR010000017">
    <property type="protein sequence ID" value="MFC4349400.1"/>
    <property type="molecule type" value="Genomic_DNA"/>
</dbReference>
<keyword evidence="1" id="KW-0812">Transmembrane</keyword>